<reference evidence="6" key="1">
    <citation type="submission" date="2017-02" db="EMBL/GenBank/DDBJ databases">
        <authorList>
            <person name="Varghese N."/>
            <person name="Submissions S."/>
        </authorList>
    </citation>
    <scope>NUCLEOTIDE SEQUENCE [LARGE SCALE GENOMIC DNA]</scope>
    <source>
        <strain evidence="6">ATCC 700200</strain>
    </source>
</reference>
<dbReference type="Pfam" id="PF07729">
    <property type="entry name" value="FCD"/>
    <property type="match status" value="1"/>
</dbReference>
<dbReference type="SMART" id="SM00895">
    <property type="entry name" value="FCD"/>
    <property type="match status" value="1"/>
</dbReference>
<dbReference type="EMBL" id="FUYE01000014">
    <property type="protein sequence ID" value="SKB02885.1"/>
    <property type="molecule type" value="Genomic_DNA"/>
</dbReference>
<dbReference type="CDD" id="cd07377">
    <property type="entry name" value="WHTH_GntR"/>
    <property type="match status" value="1"/>
</dbReference>
<dbReference type="SUPFAM" id="SSF46785">
    <property type="entry name" value="Winged helix' DNA-binding domain"/>
    <property type="match status" value="1"/>
</dbReference>
<dbReference type="SUPFAM" id="SSF48008">
    <property type="entry name" value="GntR ligand-binding domain-like"/>
    <property type="match status" value="1"/>
</dbReference>
<dbReference type="RefSeq" id="WP_078814875.1">
    <property type="nucleotide sequence ID" value="NZ_FUYE01000014.1"/>
</dbReference>
<dbReference type="AlphaFoldDB" id="A0A1T4YNP3"/>
<dbReference type="InterPro" id="IPR036388">
    <property type="entry name" value="WH-like_DNA-bd_sf"/>
</dbReference>
<dbReference type="SMART" id="SM00345">
    <property type="entry name" value="HTH_GNTR"/>
    <property type="match status" value="1"/>
</dbReference>
<dbReference type="PANTHER" id="PTHR43537">
    <property type="entry name" value="TRANSCRIPTIONAL REGULATOR, GNTR FAMILY"/>
    <property type="match status" value="1"/>
</dbReference>
<dbReference type="InterPro" id="IPR000524">
    <property type="entry name" value="Tscrpt_reg_HTH_GntR"/>
</dbReference>
<dbReference type="GO" id="GO:0003677">
    <property type="term" value="F:DNA binding"/>
    <property type="evidence" value="ECO:0007669"/>
    <property type="project" value="UniProtKB-KW"/>
</dbReference>
<evidence type="ECO:0000256" key="3">
    <source>
        <dbReference type="ARBA" id="ARBA00023163"/>
    </source>
</evidence>
<organism evidence="5 6">
    <name type="scientific">Prosthecobacter debontii</name>
    <dbReference type="NCBI Taxonomy" id="48467"/>
    <lineage>
        <taxon>Bacteria</taxon>
        <taxon>Pseudomonadati</taxon>
        <taxon>Verrucomicrobiota</taxon>
        <taxon>Verrucomicrobiia</taxon>
        <taxon>Verrucomicrobiales</taxon>
        <taxon>Verrucomicrobiaceae</taxon>
        <taxon>Prosthecobacter</taxon>
    </lineage>
</organism>
<dbReference type="InterPro" id="IPR036390">
    <property type="entry name" value="WH_DNA-bd_sf"/>
</dbReference>
<dbReference type="InterPro" id="IPR008920">
    <property type="entry name" value="TF_FadR/GntR_C"/>
</dbReference>
<dbReference type="PANTHER" id="PTHR43537:SF49">
    <property type="entry name" value="TRANSCRIPTIONAL REGULATORY PROTEIN"/>
    <property type="match status" value="1"/>
</dbReference>
<protein>
    <submittedName>
        <fullName evidence="5">DNA-binding transcriptional regulator, GntR family</fullName>
    </submittedName>
</protein>
<keyword evidence="6" id="KW-1185">Reference proteome</keyword>
<dbReference type="Gene3D" id="1.10.10.10">
    <property type="entry name" value="Winged helix-like DNA-binding domain superfamily/Winged helix DNA-binding domain"/>
    <property type="match status" value="1"/>
</dbReference>
<accession>A0A1T4YNP3</accession>
<evidence type="ECO:0000256" key="1">
    <source>
        <dbReference type="ARBA" id="ARBA00023015"/>
    </source>
</evidence>
<evidence type="ECO:0000313" key="5">
    <source>
        <dbReference type="EMBL" id="SKB02885.1"/>
    </source>
</evidence>
<dbReference type="Pfam" id="PF00392">
    <property type="entry name" value="GntR"/>
    <property type="match status" value="1"/>
</dbReference>
<keyword evidence="1" id="KW-0805">Transcription regulation</keyword>
<dbReference type="Gene3D" id="1.20.120.530">
    <property type="entry name" value="GntR ligand-binding domain-like"/>
    <property type="match status" value="1"/>
</dbReference>
<sequence length="233" mass="26139">MRRAKSQLSSEGTNVEIRSTPIPTKQRAVYEALRAEIMGGQLQPGEVLVIDALAKRFQVSIIPVREALRQLQSERLVEIRAHTGVRVTPVDISAITEIFALLGALETASALQALPRMTEADLRALETILKRLETAAERGDHAAFEQANREFHLLPCHIAGFSRAEEGLQALLAEWERLHRLAFQGTQPPSPEQANKDHRAILRAFRQQDADKLAQVIRKHNETAVTHYLRQVK</sequence>
<feature type="domain" description="HTH gntR-type" evidence="4">
    <location>
        <begin position="23"/>
        <end position="90"/>
    </location>
</feature>
<keyword evidence="3" id="KW-0804">Transcription</keyword>
<dbReference type="STRING" id="48467.SAMN02745166_03704"/>
<evidence type="ECO:0000256" key="2">
    <source>
        <dbReference type="ARBA" id="ARBA00023125"/>
    </source>
</evidence>
<evidence type="ECO:0000259" key="4">
    <source>
        <dbReference type="PROSITE" id="PS50949"/>
    </source>
</evidence>
<keyword evidence="2 5" id="KW-0238">DNA-binding</keyword>
<dbReference type="PROSITE" id="PS50949">
    <property type="entry name" value="HTH_GNTR"/>
    <property type="match status" value="1"/>
</dbReference>
<dbReference type="OrthoDB" id="214086at2"/>
<dbReference type="InterPro" id="IPR011711">
    <property type="entry name" value="GntR_C"/>
</dbReference>
<evidence type="ECO:0000313" key="6">
    <source>
        <dbReference type="Proteomes" id="UP000190774"/>
    </source>
</evidence>
<proteinExistence type="predicted"/>
<name>A0A1T4YNP3_9BACT</name>
<gene>
    <name evidence="5" type="ORF">SAMN02745166_03704</name>
</gene>
<dbReference type="GO" id="GO:0003700">
    <property type="term" value="F:DNA-binding transcription factor activity"/>
    <property type="evidence" value="ECO:0007669"/>
    <property type="project" value="InterPro"/>
</dbReference>
<dbReference type="Proteomes" id="UP000190774">
    <property type="component" value="Unassembled WGS sequence"/>
</dbReference>